<keyword evidence="4" id="KW-1185">Reference proteome</keyword>
<organism evidence="3 4">
    <name type="scientific">Nocardia jiangsuensis</name>
    <dbReference type="NCBI Taxonomy" id="1691563"/>
    <lineage>
        <taxon>Bacteria</taxon>
        <taxon>Bacillati</taxon>
        <taxon>Actinomycetota</taxon>
        <taxon>Actinomycetes</taxon>
        <taxon>Mycobacteriales</taxon>
        <taxon>Nocardiaceae</taxon>
        <taxon>Nocardia</taxon>
    </lineage>
</organism>
<evidence type="ECO:0000259" key="2">
    <source>
        <dbReference type="PROSITE" id="PS50924"/>
    </source>
</evidence>
<feature type="transmembrane region" description="Helical" evidence="1">
    <location>
        <begin position="53"/>
        <end position="78"/>
    </location>
</feature>
<gene>
    <name evidence="3" type="ORF">ACFO0B_00530</name>
</gene>
<evidence type="ECO:0000256" key="1">
    <source>
        <dbReference type="PROSITE-ProRule" id="PRU00244"/>
    </source>
</evidence>
<dbReference type="EMBL" id="JBHSAX010000002">
    <property type="protein sequence ID" value="MFC3960469.1"/>
    <property type="molecule type" value="Genomic_DNA"/>
</dbReference>
<feature type="transmembrane region" description="Helical" evidence="1">
    <location>
        <begin position="119"/>
        <end position="139"/>
    </location>
</feature>
<name>A0ABV8DL88_9NOCA</name>
<keyword evidence="1" id="KW-1133">Transmembrane helix</keyword>
<dbReference type="Pfam" id="PF03707">
    <property type="entry name" value="MHYT"/>
    <property type="match status" value="1"/>
</dbReference>
<dbReference type="RefSeq" id="WP_378610247.1">
    <property type="nucleotide sequence ID" value="NZ_JBHSAX010000002.1"/>
</dbReference>
<dbReference type="PROSITE" id="PS50924">
    <property type="entry name" value="MHYT"/>
    <property type="match status" value="1"/>
</dbReference>
<feature type="transmembrane region" description="Helical" evidence="1">
    <location>
        <begin position="183"/>
        <end position="203"/>
    </location>
</feature>
<keyword evidence="1" id="KW-0812">Transmembrane</keyword>
<dbReference type="PANTHER" id="PTHR35152">
    <property type="entry name" value="DOMAIN SIGNALLING PROTEIN, PUTATIVE (AFU_ORTHOLOGUE AFUA_5G11310)-RELATED"/>
    <property type="match status" value="1"/>
</dbReference>
<sequence>MGEPQLLASGGTEVDLFVLGPWIAGLSVAISVLGALVGFACIVHSVRSARFRLVWLTAAAVSIGGIGIWLATSVTLLGLDVSSTVLRYDLAYQIAALVVAFAAVLIGLLLLGRSFRLPLLLAGGLVMGLGTATTLYLTLGSISVQGKVDISPWPAALAAVVAVLVCGGALWSFQALRGRPARAASTLLFGLGIAGVYYLGLSALEFEVDPTATAPDGMELFDFVFPMFVVGLLSLTIPISAVLIAPDRRALAATAPAPRPDLEPAR</sequence>
<feature type="transmembrane region" description="Helical" evidence="1">
    <location>
        <begin position="90"/>
        <end position="112"/>
    </location>
</feature>
<accession>A0ABV8DL88</accession>
<feature type="transmembrane region" description="Helical" evidence="1">
    <location>
        <begin position="223"/>
        <end position="245"/>
    </location>
</feature>
<comment type="caution">
    <text evidence="3">The sequence shown here is derived from an EMBL/GenBank/DDBJ whole genome shotgun (WGS) entry which is preliminary data.</text>
</comment>
<evidence type="ECO:0000313" key="4">
    <source>
        <dbReference type="Proteomes" id="UP001595696"/>
    </source>
</evidence>
<dbReference type="Proteomes" id="UP001595696">
    <property type="component" value="Unassembled WGS sequence"/>
</dbReference>
<protein>
    <submittedName>
        <fullName evidence="3">MHYT domain-containing protein</fullName>
    </submittedName>
</protein>
<feature type="domain" description="MHYT" evidence="2">
    <location>
        <begin position="19"/>
        <end position="207"/>
    </location>
</feature>
<dbReference type="InterPro" id="IPR005330">
    <property type="entry name" value="MHYT_dom"/>
</dbReference>
<keyword evidence="1" id="KW-0472">Membrane</keyword>
<proteinExistence type="predicted"/>
<dbReference type="PANTHER" id="PTHR35152:SF1">
    <property type="entry name" value="DOMAIN SIGNALLING PROTEIN, PUTATIVE (AFU_ORTHOLOGUE AFUA_5G11310)-RELATED"/>
    <property type="match status" value="1"/>
</dbReference>
<feature type="transmembrane region" description="Helical" evidence="1">
    <location>
        <begin position="22"/>
        <end position="46"/>
    </location>
</feature>
<feature type="transmembrane region" description="Helical" evidence="1">
    <location>
        <begin position="151"/>
        <end position="171"/>
    </location>
</feature>
<evidence type="ECO:0000313" key="3">
    <source>
        <dbReference type="EMBL" id="MFC3960469.1"/>
    </source>
</evidence>
<reference evidence="4" key="1">
    <citation type="journal article" date="2019" name="Int. J. Syst. Evol. Microbiol.">
        <title>The Global Catalogue of Microorganisms (GCM) 10K type strain sequencing project: providing services to taxonomists for standard genome sequencing and annotation.</title>
        <authorList>
            <consortium name="The Broad Institute Genomics Platform"/>
            <consortium name="The Broad Institute Genome Sequencing Center for Infectious Disease"/>
            <person name="Wu L."/>
            <person name="Ma J."/>
        </authorList>
    </citation>
    <scope>NUCLEOTIDE SEQUENCE [LARGE SCALE GENOMIC DNA]</scope>
    <source>
        <strain evidence="4">CGMCC 4.7330</strain>
    </source>
</reference>